<dbReference type="Pfam" id="PF08015">
    <property type="entry name" value="Pheromone"/>
    <property type="match status" value="1"/>
</dbReference>
<evidence type="ECO:0000313" key="1">
    <source>
        <dbReference type="EMBL" id="AAO17258.1"/>
    </source>
</evidence>
<dbReference type="AlphaFoldDB" id="Q875K5"/>
<dbReference type="GO" id="GO:0016020">
    <property type="term" value="C:membrane"/>
    <property type="evidence" value="ECO:0007669"/>
    <property type="project" value="InterPro"/>
</dbReference>
<dbReference type="InterPro" id="IPR012597">
    <property type="entry name" value="Pheromone"/>
</dbReference>
<protein>
    <submittedName>
        <fullName evidence="1">Pheromone phb3.1</fullName>
    </submittedName>
</protein>
<proteinExistence type="predicted"/>
<name>Q875K5_COPCI</name>
<dbReference type="EMBL" id="AY172110">
    <property type="protein sequence ID" value="AAO17258.1"/>
    <property type="molecule type" value="Genomic_DNA"/>
</dbReference>
<dbReference type="GO" id="GO:0000772">
    <property type="term" value="F:mating pheromone activity"/>
    <property type="evidence" value="ECO:0007669"/>
    <property type="project" value="InterPro"/>
</dbReference>
<reference evidence="1" key="1">
    <citation type="journal article" date="2005" name="Genetics">
        <title>The origin of multiple B mating specificities in Coprinus cinereus.</title>
        <authorList>
            <person name="Riquelme M."/>
            <person name="Challen M.P."/>
            <person name="Casselton L.A."/>
            <person name="Brown A.J."/>
        </authorList>
    </citation>
    <scope>NUCLEOTIDE SEQUENCE</scope>
    <source>
        <strain evidence="1">B3</strain>
    </source>
</reference>
<accession>Q875K5</accession>
<organism evidence="1">
    <name type="scientific">Coprinopsis cinerea</name>
    <name type="common">Inky cap fungus</name>
    <name type="synonym">Hormographiella aspergillata</name>
    <dbReference type="NCBI Taxonomy" id="5346"/>
    <lineage>
        <taxon>Eukaryota</taxon>
        <taxon>Fungi</taxon>
        <taxon>Dikarya</taxon>
        <taxon>Basidiomycota</taxon>
        <taxon>Agaricomycotina</taxon>
        <taxon>Agaricomycetes</taxon>
        <taxon>Agaricomycetidae</taxon>
        <taxon>Agaricales</taxon>
        <taxon>Agaricineae</taxon>
        <taxon>Psathyrellaceae</taxon>
        <taxon>Coprinopsis</taxon>
    </lineage>
</organism>
<sequence length="76" mass="8016">MTDSFTSLDQLLFAEEAFGDAPVADSRLPTSNAMASAADTIAPSSSISLDGINDLPADFERRTFGSSGPTWWCVNA</sequence>